<keyword evidence="4 7" id="KW-1133">Transmembrane helix</keyword>
<proteinExistence type="predicted"/>
<organism evidence="10 11">
    <name type="scientific">Hondaea fermentalgiana</name>
    <dbReference type="NCBI Taxonomy" id="2315210"/>
    <lineage>
        <taxon>Eukaryota</taxon>
        <taxon>Sar</taxon>
        <taxon>Stramenopiles</taxon>
        <taxon>Bigyra</taxon>
        <taxon>Labyrinthulomycetes</taxon>
        <taxon>Thraustochytrida</taxon>
        <taxon>Thraustochytriidae</taxon>
        <taxon>Hondaea</taxon>
    </lineage>
</organism>
<dbReference type="EMBL" id="BEYU01000037">
    <property type="protein sequence ID" value="GBG27899.1"/>
    <property type="molecule type" value="Genomic_DNA"/>
</dbReference>
<evidence type="ECO:0000256" key="1">
    <source>
        <dbReference type="ARBA" id="ARBA00004167"/>
    </source>
</evidence>
<dbReference type="InterPro" id="IPR039163">
    <property type="entry name" value="EMC7"/>
</dbReference>
<dbReference type="Proteomes" id="UP000241890">
    <property type="component" value="Unassembled WGS sequence"/>
</dbReference>
<dbReference type="PANTHER" id="PTHR13605">
    <property type="entry name" value="ER MEMBRANE PROTEIN COMPLEX SUBUNIT 7"/>
    <property type="match status" value="1"/>
</dbReference>
<name>A0A2R5GC50_9STRA</name>
<evidence type="ECO:0000313" key="11">
    <source>
        <dbReference type="Proteomes" id="UP000241890"/>
    </source>
</evidence>
<feature type="chain" id="PRO_5015358196" evidence="8">
    <location>
        <begin position="28"/>
        <end position="218"/>
    </location>
</feature>
<feature type="signal peptide" evidence="8">
    <location>
        <begin position="1"/>
        <end position="27"/>
    </location>
</feature>
<evidence type="ECO:0000256" key="2">
    <source>
        <dbReference type="ARBA" id="ARBA00022692"/>
    </source>
</evidence>
<evidence type="ECO:0000256" key="8">
    <source>
        <dbReference type="SAM" id="SignalP"/>
    </source>
</evidence>
<feature type="compositionally biased region" description="Low complexity" evidence="6">
    <location>
        <begin position="192"/>
        <end position="201"/>
    </location>
</feature>
<evidence type="ECO:0000256" key="4">
    <source>
        <dbReference type="ARBA" id="ARBA00022989"/>
    </source>
</evidence>
<keyword evidence="3 8" id="KW-0732">Signal</keyword>
<accession>A0A2R5GC50</accession>
<feature type="domain" description="ER membrane protein complex subunit 7 beta-sandwich" evidence="9">
    <location>
        <begin position="57"/>
        <end position="157"/>
    </location>
</feature>
<evidence type="ECO:0000256" key="7">
    <source>
        <dbReference type="SAM" id="Phobius"/>
    </source>
</evidence>
<sequence>MTTTTTAPPRGWRAVLALAAALVVCLSACVQVAAGESASSGFDVLGYVKGDSPELSSTSLLVDGKTVGVVRKDGSFVLRDIPAGTYSLEVGSTTYSYPLYLLNVGESGRISAQFWVGKKRRELQHPLRLEPYGEQNYFEPRKTISIGSLFMNPMLLMMAAMMGFMFLVPKLQEGMDPEELKKMQEDMRKQQLDQPDPQKLLGSMFGGGSSAADDSDSD</sequence>
<keyword evidence="2 7" id="KW-0812">Transmembrane</keyword>
<dbReference type="AlphaFoldDB" id="A0A2R5GC50"/>
<comment type="subcellular location">
    <subcellularLocation>
        <location evidence="1">Membrane</location>
        <topology evidence="1">Single-pass membrane protein</topology>
    </subcellularLocation>
</comment>
<keyword evidence="5 7" id="KW-0472">Membrane</keyword>
<dbReference type="InParanoid" id="A0A2R5GC50"/>
<dbReference type="Pfam" id="PF09430">
    <property type="entry name" value="EMC7_beta-sandw"/>
    <property type="match status" value="1"/>
</dbReference>
<dbReference type="InterPro" id="IPR019008">
    <property type="entry name" value="Beta_sandwich_EMC7"/>
</dbReference>
<feature type="region of interest" description="Disordered" evidence="6">
    <location>
        <begin position="177"/>
        <end position="218"/>
    </location>
</feature>
<evidence type="ECO:0000256" key="6">
    <source>
        <dbReference type="SAM" id="MobiDB-lite"/>
    </source>
</evidence>
<dbReference type="OrthoDB" id="27095at2759"/>
<feature type="compositionally biased region" description="Basic and acidic residues" evidence="6">
    <location>
        <begin position="178"/>
        <end position="191"/>
    </location>
</feature>
<feature type="transmembrane region" description="Helical" evidence="7">
    <location>
        <begin position="144"/>
        <end position="168"/>
    </location>
</feature>
<dbReference type="GO" id="GO:0072546">
    <property type="term" value="C:EMC complex"/>
    <property type="evidence" value="ECO:0007669"/>
    <property type="project" value="TreeGrafter"/>
</dbReference>
<reference evidence="10 11" key="1">
    <citation type="submission" date="2017-12" db="EMBL/GenBank/DDBJ databases">
        <title>Sequencing, de novo assembly and annotation of complete genome of a new Thraustochytrid species, strain FCC1311.</title>
        <authorList>
            <person name="Sedici K."/>
            <person name="Godart F."/>
            <person name="Aiese Cigliano R."/>
            <person name="Sanseverino W."/>
            <person name="Barakat M."/>
            <person name="Ortet P."/>
            <person name="Marechal E."/>
            <person name="Cagnac O."/>
            <person name="Amato A."/>
        </authorList>
    </citation>
    <scope>NUCLEOTIDE SEQUENCE [LARGE SCALE GENOMIC DNA]</scope>
</reference>
<comment type="caution">
    <text evidence="10">The sequence shown here is derived from an EMBL/GenBank/DDBJ whole genome shotgun (WGS) entry which is preliminary data.</text>
</comment>
<gene>
    <name evidence="10" type="ORF">FCC1311_041222</name>
</gene>
<evidence type="ECO:0000256" key="5">
    <source>
        <dbReference type="ARBA" id="ARBA00023136"/>
    </source>
</evidence>
<evidence type="ECO:0000259" key="9">
    <source>
        <dbReference type="Pfam" id="PF09430"/>
    </source>
</evidence>
<evidence type="ECO:0000313" key="10">
    <source>
        <dbReference type="EMBL" id="GBG27899.1"/>
    </source>
</evidence>
<keyword evidence="11" id="KW-1185">Reference proteome</keyword>
<protein>
    <submittedName>
        <fullName evidence="10">ER membrane protein complex subunit 7-like</fullName>
    </submittedName>
</protein>
<evidence type="ECO:0000256" key="3">
    <source>
        <dbReference type="ARBA" id="ARBA00022729"/>
    </source>
</evidence>
<dbReference type="PANTHER" id="PTHR13605:SF4">
    <property type="entry name" value="ER MEMBRANE PROTEIN COMPLEX SUBUNIT 7"/>
    <property type="match status" value="1"/>
</dbReference>